<dbReference type="SUPFAM" id="SSF110849">
    <property type="entry name" value="ParB/Sulfiredoxin"/>
    <property type="match status" value="1"/>
</dbReference>
<dbReference type="SUPFAM" id="SSF109709">
    <property type="entry name" value="KorB DNA-binding domain-like"/>
    <property type="match status" value="1"/>
</dbReference>
<dbReference type="PANTHER" id="PTHR33375">
    <property type="entry name" value="CHROMOSOME-PARTITIONING PROTEIN PARB-RELATED"/>
    <property type="match status" value="1"/>
</dbReference>
<evidence type="ECO:0000256" key="3">
    <source>
        <dbReference type="SAM" id="MobiDB-lite"/>
    </source>
</evidence>
<evidence type="ECO:0000256" key="1">
    <source>
        <dbReference type="ARBA" id="ARBA00006295"/>
    </source>
</evidence>
<evidence type="ECO:0000313" key="5">
    <source>
        <dbReference type="EMBL" id="MDF3839864.1"/>
    </source>
</evidence>
<evidence type="ECO:0000313" key="6">
    <source>
        <dbReference type="Proteomes" id="UP001216674"/>
    </source>
</evidence>
<dbReference type="SMART" id="SM00470">
    <property type="entry name" value="ParB"/>
    <property type="match status" value="1"/>
</dbReference>
<dbReference type="Proteomes" id="UP001216674">
    <property type="component" value="Unassembled WGS sequence"/>
</dbReference>
<dbReference type="InterPro" id="IPR004437">
    <property type="entry name" value="ParB/RepB/Spo0J"/>
</dbReference>
<dbReference type="Pfam" id="PF17762">
    <property type="entry name" value="HTH_ParB"/>
    <property type="match status" value="1"/>
</dbReference>
<dbReference type="InterPro" id="IPR050336">
    <property type="entry name" value="Chromosome_partition/occlusion"/>
</dbReference>
<sequence>MGKSKLDLMREQANKAVAAAPPADRFARAQALVERQPNGFAEKKPDVSVSRQFVSAEVLKPDFKHEVAEEASAKSVTLVSSASAAGPYYEETDIGQIDDNPFNARRLYRPERVHELAESMRADGQLVPGIATIRDGRRVLAGGHYRLKALKVAGLPTMRLLVHPNLTDQQLYQLSYKENAEREGQSPLDNALAWRSLIDDCVYPNESAIAEVTGMSLSNINKTLAILKLSEPVLEIVREKPEAFALTTLYQLTLLEKVAGNTVTSAMATKIGQEQAYCRDVEEARTRYESKPPRKQKETSRQHRLLDREGKPLGVLKDWDSGKVSFEITLLDPVQRRALVDELKERFASSQEEK</sequence>
<accession>A0ABT6B4Q3</accession>
<feature type="region of interest" description="Disordered" evidence="3">
    <location>
        <begin position="285"/>
        <end position="304"/>
    </location>
</feature>
<keyword evidence="6" id="KW-1185">Reference proteome</keyword>
<dbReference type="InterPro" id="IPR003115">
    <property type="entry name" value="ParB_N"/>
</dbReference>
<dbReference type="Pfam" id="PF02195">
    <property type="entry name" value="ParB_N"/>
    <property type="match status" value="1"/>
</dbReference>
<dbReference type="InterPro" id="IPR041468">
    <property type="entry name" value="HTH_ParB/Spo0J"/>
</dbReference>
<comment type="caution">
    <text evidence="5">The sequence shown here is derived from an EMBL/GenBank/DDBJ whole genome shotgun (WGS) entry which is preliminary data.</text>
</comment>
<protein>
    <submittedName>
        <fullName evidence="5">ParB/RepB/Spo0J family partition protein</fullName>
    </submittedName>
</protein>
<evidence type="ECO:0000259" key="4">
    <source>
        <dbReference type="SMART" id="SM00470"/>
    </source>
</evidence>
<dbReference type="InterPro" id="IPR036086">
    <property type="entry name" value="ParB/Sulfiredoxin_sf"/>
</dbReference>
<proteinExistence type="inferred from homology"/>
<organism evidence="5 6">
    <name type="scientific">Cupriavidus basilensis</name>
    <dbReference type="NCBI Taxonomy" id="68895"/>
    <lineage>
        <taxon>Bacteria</taxon>
        <taxon>Pseudomonadati</taxon>
        <taxon>Pseudomonadota</taxon>
        <taxon>Betaproteobacteria</taxon>
        <taxon>Burkholderiales</taxon>
        <taxon>Burkholderiaceae</taxon>
        <taxon>Cupriavidus</taxon>
    </lineage>
</organism>
<dbReference type="RefSeq" id="WP_276269451.1">
    <property type="nucleotide sequence ID" value="NZ_JARJLM010000717.1"/>
</dbReference>
<dbReference type="PANTHER" id="PTHR33375:SF1">
    <property type="entry name" value="CHROMOSOME-PARTITIONING PROTEIN PARB-RELATED"/>
    <property type="match status" value="1"/>
</dbReference>
<dbReference type="EMBL" id="JARJLM010000717">
    <property type="protein sequence ID" value="MDF3839864.1"/>
    <property type="molecule type" value="Genomic_DNA"/>
</dbReference>
<evidence type="ECO:0000256" key="2">
    <source>
        <dbReference type="ARBA" id="ARBA00022829"/>
    </source>
</evidence>
<dbReference type="Gene3D" id="3.90.1530.30">
    <property type="match status" value="1"/>
</dbReference>
<gene>
    <name evidence="5" type="ORF">P3W85_44050</name>
</gene>
<reference evidence="5 6" key="1">
    <citation type="submission" date="2023-03" db="EMBL/GenBank/DDBJ databases">
        <title>Draft assemblies of triclosan tolerant bacteria isolated from returned activated sludge.</title>
        <authorList>
            <person name="Van Hamelsveld S."/>
        </authorList>
    </citation>
    <scope>NUCLEOTIDE SEQUENCE [LARGE SCALE GENOMIC DNA]</scope>
    <source>
        <strain evidence="5 6">GW210010_S58</strain>
    </source>
</reference>
<dbReference type="Gene3D" id="1.10.10.2830">
    <property type="match status" value="1"/>
</dbReference>
<feature type="domain" description="ParB-like N-terminal" evidence="4">
    <location>
        <begin position="90"/>
        <end position="180"/>
    </location>
</feature>
<comment type="similarity">
    <text evidence="1">Belongs to the ParB family.</text>
</comment>
<keyword evidence="2" id="KW-0159">Chromosome partition</keyword>
<name>A0ABT6B4Q3_9BURK</name>
<dbReference type="NCBIfam" id="TIGR00180">
    <property type="entry name" value="parB_part"/>
    <property type="match status" value="1"/>
</dbReference>